<comment type="caution">
    <text evidence="3">The sequence shown here is derived from an EMBL/GenBank/DDBJ whole genome shotgun (WGS) entry which is preliminary data.</text>
</comment>
<evidence type="ECO:0000313" key="3">
    <source>
        <dbReference type="EMBL" id="CAG8634625.1"/>
    </source>
</evidence>
<keyword evidence="4" id="KW-1185">Reference proteome</keyword>
<dbReference type="EMBL" id="CAJVPP010003669">
    <property type="protein sequence ID" value="CAG8634625.1"/>
    <property type="molecule type" value="Genomic_DNA"/>
</dbReference>
<protein>
    <submittedName>
        <fullName evidence="3">7093_t:CDS:1</fullName>
    </submittedName>
</protein>
<proteinExistence type="predicted"/>
<accession>A0A9N9DCA7</accession>
<feature type="non-terminal residue" evidence="3">
    <location>
        <position position="276"/>
    </location>
</feature>
<gene>
    <name evidence="3" type="ORF">FMOSSE_LOCUS10667</name>
</gene>
<sequence length="276" mass="31780">NEYKLVKKELNRVANKVALATMKSLASFRDSARALKIDELEKKAIDTDVVLENLKEEGAKLGKKVDELREISSKQSKVNSEKEAAKKPDKRSYQTKLDAAETDNQKSYKNYLQSIKDSLESVEQGLDSVKQNELDQINHYIKNGEVPIKERILPIELKGVLEVKNNVFKLAGRVNKPGAKIKTSELIKYCKKVLAKKPELIEDDTYDLPNLRDKDQIEDYKEDQKGLVRLDLSVYRDGKEFTEEGIIKYYAKKLEGQNYVKKHYEKSFEDNQQEGF</sequence>
<feature type="region of interest" description="Disordered" evidence="2">
    <location>
        <begin position="72"/>
        <end position="100"/>
    </location>
</feature>
<name>A0A9N9DCA7_FUNMO</name>
<evidence type="ECO:0000256" key="1">
    <source>
        <dbReference type="SAM" id="Coils"/>
    </source>
</evidence>
<feature type="coiled-coil region" evidence="1">
    <location>
        <begin position="37"/>
        <end position="71"/>
    </location>
</feature>
<reference evidence="3" key="1">
    <citation type="submission" date="2021-06" db="EMBL/GenBank/DDBJ databases">
        <authorList>
            <person name="Kallberg Y."/>
            <person name="Tangrot J."/>
            <person name="Rosling A."/>
        </authorList>
    </citation>
    <scope>NUCLEOTIDE SEQUENCE</scope>
    <source>
        <strain evidence="3">87-6 pot B 2015</strain>
    </source>
</reference>
<dbReference type="Proteomes" id="UP000789375">
    <property type="component" value="Unassembled WGS sequence"/>
</dbReference>
<keyword evidence="1" id="KW-0175">Coiled coil</keyword>
<feature type="compositionally biased region" description="Basic and acidic residues" evidence="2">
    <location>
        <begin position="79"/>
        <end position="92"/>
    </location>
</feature>
<organism evidence="3 4">
    <name type="scientific">Funneliformis mosseae</name>
    <name type="common">Endomycorrhizal fungus</name>
    <name type="synonym">Glomus mosseae</name>
    <dbReference type="NCBI Taxonomy" id="27381"/>
    <lineage>
        <taxon>Eukaryota</taxon>
        <taxon>Fungi</taxon>
        <taxon>Fungi incertae sedis</taxon>
        <taxon>Mucoromycota</taxon>
        <taxon>Glomeromycotina</taxon>
        <taxon>Glomeromycetes</taxon>
        <taxon>Glomerales</taxon>
        <taxon>Glomeraceae</taxon>
        <taxon>Funneliformis</taxon>
    </lineage>
</organism>
<dbReference type="AlphaFoldDB" id="A0A9N9DCA7"/>
<evidence type="ECO:0000313" key="4">
    <source>
        <dbReference type="Proteomes" id="UP000789375"/>
    </source>
</evidence>
<evidence type="ECO:0000256" key="2">
    <source>
        <dbReference type="SAM" id="MobiDB-lite"/>
    </source>
</evidence>